<keyword evidence="4 9" id="KW-0812">Transmembrane</keyword>
<evidence type="ECO:0000256" key="5">
    <source>
        <dbReference type="ARBA" id="ARBA00022737"/>
    </source>
</evidence>
<evidence type="ECO:0000256" key="9">
    <source>
        <dbReference type="PROSITE-ProRule" id="PRU00282"/>
    </source>
</evidence>
<evidence type="ECO:0000256" key="8">
    <source>
        <dbReference type="ARBA" id="ARBA00023136"/>
    </source>
</evidence>
<evidence type="ECO:0000256" key="2">
    <source>
        <dbReference type="ARBA" id="ARBA00006375"/>
    </source>
</evidence>
<dbReference type="EMBL" id="CM007387">
    <property type="protein sequence ID" value="ONK62438.1"/>
    <property type="molecule type" value="Genomic_DNA"/>
</dbReference>
<evidence type="ECO:0000256" key="3">
    <source>
        <dbReference type="ARBA" id="ARBA00022448"/>
    </source>
</evidence>
<dbReference type="PRINTS" id="PR00926">
    <property type="entry name" value="MITOCARRIER"/>
</dbReference>
<dbReference type="InterPro" id="IPR023395">
    <property type="entry name" value="MCP_dom_sf"/>
</dbReference>
<reference evidence="13" key="1">
    <citation type="journal article" date="2017" name="Nat. Commun.">
        <title>The asparagus genome sheds light on the origin and evolution of a young Y chromosome.</title>
        <authorList>
            <person name="Harkess A."/>
            <person name="Zhou J."/>
            <person name="Xu C."/>
            <person name="Bowers J.E."/>
            <person name="Van der Hulst R."/>
            <person name="Ayyampalayam S."/>
            <person name="Mercati F."/>
            <person name="Riccardi P."/>
            <person name="McKain M.R."/>
            <person name="Kakrana A."/>
            <person name="Tang H."/>
            <person name="Ray J."/>
            <person name="Groenendijk J."/>
            <person name="Arikit S."/>
            <person name="Mathioni S.M."/>
            <person name="Nakano M."/>
            <person name="Shan H."/>
            <person name="Telgmann-Rauber A."/>
            <person name="Kanno A."/>
            <person name="Yue Z."/>
            <person name="Chen H."/>
            <person name="Li W."/>
            <person name="Chen Y."/>
            <person name="Xu X."/>
            <person name="Zhang Y."/>
            <person name="Luo S."/>
            <person name="Chen H."/>
            <person name="Gao J."/>
            <person name="Mao Z."/>
            <person name="Pires J.C."/>
            <person name="Luo M."/>
            <person name="Kudrna D."/>
            <person name="Wing R.A."/>
            <person name="Meyers B.C."/>
            <person name="Yi K."/>
            <person name="Kong H."/>
            <person name="Lavrijsen P."/>
            <person name="Sunseri F."/>
            <person name="Falavigna A."/>
            <person name="Ye Y."/>
            <person name="Leebens-Mack J.H."/>
            <person name="Chen G."/>
        </authorList>
    </citation>
    <scope>NUCLEOTIDE SEQUENCE [LARGE SCALE GENOMIC DNA]</scope>
    <source>
        <strain evidence="13">cv. DH0086</strain>
    </source>
</reference>
<comment type="similarity">
    <text evidence="2 10">Belongs to the mitochondrial carrier (TC 2.A.29) family.</text>
</comment>
<dbReference type="AlphaFoldDB" id="A0A5P1E9A2"/>
<dbReference type="InterPro" id="IPR018247">
    <property type="entry name" value="EF_Hand_1_Ca_BS"/>
</dbReference>
<evidence type="ECO:0000313" key="13">
    <source>
        <dbReference type="Proteomes" id="UP000243459"/>
    </source>
</evidence>
<gene>
    <name evidence="12" type="ORF">A4U43_C07F3860</name>
</gene>
<dbReference type="Pfam" id="PF00153">
    <property type="entry name" value="Mito_carr"/>
    <property type="match status" value="3"/>
</dbReference>
<feature type="domain" description="EF-hand" evidence="11">
    <location>
        <begin position="128"/>
        <end position="163"/>
    </location>
</feature>
<dbReference type="Gene3D" id="1.10.238.10">
    <property type="entry name" value="EF-hand"/>
    <property type="match status" value="1"/>
</dbReference>
<feature type="repeat" description="Solcar" evidence="9">
    <location>
        <begin position="287"/>
        <end position="367"/>
    </location>
</feature>
<proteinExistence type="inferred from homology"/>
<keyword evidence="8 9" id="KW-0472">Membrane</keyword>
<dbReference type="InterPro" id="IPR002048">
    <property type="entry name" value="EF_hand_dom"/>
</dbReference>
<keyword evidence="13" id="KW-1185">Reference proteome</keyword>
<evidence type="ECO:0000256" key="7">
    <source>
        <dbReference type="ARBA" id="ARBA00022989"/>
    </source>
</evidence>
<feature type="repeat" description="Solcar" evidence="9">
    <location>
        <begin position="467"/>
        <end position="552"/>
    </location>
</feature>
<dbReference type="Gramene" id="ONK62438">
    <property type="protein sequence ID" value="ONK62438"/>
    <property type="gene ID" value="A4U43_C07F3860"/>
</dbReference>
<evidence type="ECO:0000256" key="10">
    <source>
        <dbReference type="RuleBase" id="RU000488"/>
    </source>
</evidence>
<comment type="subcellular location">
    <subcellularLocation>
        <location evidence="1">Mitochondrion inner membrane</location>
        <topology evidence="1">Multi-pass membrane protein</topology>
    </subcellularLocation>
</comment>
<accession>A0A5P1E9A2</accession>
<dbReference type="InterPro" id="IPR018108">
    <property type="entry name" value="MCP_transmembrane"/>
</dbReference>
<dbReference type="GO" id="GO:0005743">
    <property type="term" value="C:mitochondrial inner membrane"/>
    <property type="evidence" value="ECO:0007669"/>
    <property type="project" value="UniProtKB-SubCell"/>
</dbReference>
<dbReference type="GO" id="GO:0055085">
    <property type="term" value="P:transmembrane transport"/>
    <property type="evidence" value="ECO:0007669"/>
    <property type="project" value="InterPro"/>
</dbReference>
<dbReference type="GO" id="GO:0005509">
    <property type="term" value="F:calcium ion binding"/>
    <property type="evidence" value="ECO:0007669"/>
    <property type="project" value="InterPro"/>
</dbReference>
<dbReference type="SUPFAM" id="SSF47473">
    <property type="entry name" value="EF-hand"/>
    <property type="match status" value="1"/>
</dbReference>
<dbReference type="InterPro" id="IPR011992">
    <property type="entry name" value="EF-hand-dom_pair"/>
</dbReference>
<dbReference type="SUPFAM" id="SSF103506">
    <property type="entry name" value="Mitochondrial carrier"/>
    <property type="match status" value="1"/>
</dbReference>
<sequence>MASLPSPLESFFQNPLKFLSKFDKSPNKKPFSKKGEDFSLDSFISSALDGLIQNLVMLDQDRRRISGGIVMEREEIGGFLSNLGFARIGGPRSSSESLNAASMEELIELVPQLSDKEKQFSVREFLQCTQNEGRQLFEELDRNKDGQVTLEDLEIAMSKRRLPKRYARELLRCTRRHLFSKSISWKEFLSLMEQKELAILRAYSTLSFGDSLTPQGNQIAGSLRIAGAPENEDNTVSLMHYLNVDNGESISYSQFRNFMLLLPSEQLEGDRWNKCHDGGNAVEPLAQSVLKSALAGGIACSFSAFVMHPVDTVKTCVQASTLSLPELFLKLPEFGFQGLYKGSIPAVIGQFTSHGLRTGLGEVSKSILTKAIPGLPDIQVQSLASFSSTVLGTTYRVPFEVLKQRLQAGMFDNVGEAAIVTLHQDGMKGFFRGTGATLCRELPFYVLGAGLYEEAKKAVQKVLRRDLEPWETVVVGAVTGGLASVLTTPFDVIKTRMMTAPQGMQITMKMAAITILREEGPLALFRGALPRFFWVAPLGAMNFAGYELLRKTMDRTSFLTGNQHSKKRLAGKA</sequence>
<protein>
    <recommendedName>
        <fullName evidence="11">EF-hand domain-containing protein</fullName>
    </recommendedName>
</protein>
<keyword evidence="6" id="KW-0106">Calcium</keyword>
<dbReference type="PROSITE" id="PS00018">
    <property type="entry name" value="EF_HAND_1"/>
    <property type="match status" value="1"/>
</dbReference>
<name>A0A5P1E9A2_ASPOF</name>
<keyword evidence="3 10" id="KW-0813">Transport</keyword>
<evidence type="ECO:0000313" key="12">
    <source>
        <dbReference type="EMBL" id="ONK62438.1"/>
    </source>
</evidence>
<evidence type="ECO:0000256" key="1">
    <source>
        <dbReference type="ARBA" id="ARBA00004448"/>
    </source>
</evidence>
<dbReference type="Proteomes" id="UP000243459">
    <property type="component" value="Chromosome 7"/>
</dbReference>
<feature type="repeat" description="Solcar" evidence="9">
    <location>
        <begin position="376"/>
        <end position="458"/>
    </location>
</feature>
<dbReference type="OMA" id="CTQNEGR"/>
<dbReference type="PROSITE" id="PS50920">
    <property type="entry name" value="SOLCAR"/>
    <property type="match status" value="3"/>
</dbReference>
<evidence type="ECO:0000256" key="4">
    <source>
        <dbReference type="ARBA" id="ARBA00022692"/>
    </source>
</evidence>
<dbReference type="PROSITE" id="PS50222">
    <property type="entry name" value="EF_HAND_2"/>
    <property type="match status" value="1"/>
</dbReference>
<keyword evidence="5" id="KW-0677">Repeat</keyword>
<dbReference type="PANTHER" id="PTHR45667">
    <property type="entry name" value="S-ADENOSYLMETHIONINE MITOCHONDRIAL CARRIER PROTEIN"/>
    <property type="match status" value="1"/>
</dbReference>
<dbReference type="InterPro" id="IPR002067">
    <property type="entry name" value="MCP"/>
</dbReference>
<dbReference type="FunFam" id="1.50.40.10:FF:000041">
    <property type="entry name" value="Mitochondrial substrate carrier family protein"/>
    <property type="match status" value="1"/>
</dbReference>
<dbReference type="Gene3D" id="1.50.40.10">
    <property type="entry name" value="Mitochondrial carrier domain"/>
    <property type="match status" value="1"/>
</dbReference>
<keyword evidence="7" id="KW-1133">Transmembrane helix</keyword>
<evidence type="ECO:0000259" key="11">
    <source>
        <dbReference type="PROSITE" id="PS50222"/>
    </source>
</evidence>
<evidence type="ECO:0000256" key="6">
    <source>
        <dbReference type="ARBA" id="ARBA00022837"/>
    </source>
</evidence>
<organism evidence="12 13">
    <name type="scientific">Asparagus officinalis</name>
    <name type="common">Garden asparagus</name>
    <dbReference type="NCBI Taxonomy" id="4686"/>
    <lineage>
        <taxon>Eukaryota</taxon>
        <taxon>Viridiplantae</taxon>
        <taxon>Streptophyta</taxon>
        <taxon>Embryophyta</taxon>
        <taxon>Tracheophyta</taxon>
        <taxon>Spermatophyta</taxon>
        <taxon>Magnoliopsida</taxon>
        <taxon>Liliopsida</taxon>
        <taxon>Asparagales</taxon>
        <taxon>Asparagaceae</taxon>
        <taxon>Asparagoideae</taxon>
        <taxon>Asparagus</taxon>
    </lineage>
</organism>